<dbReference type="Gene3D" id="3.40.47.10">
    <property type="match status" value="1"/>
</dbReference>
<dbReference type="PROSITE" id="PS00606">
    <property type="entry name" value="KS3_1"/>
    <property type="match status" value="1"/>
</dbReference>
<dbReference type="InterPro" id="IPR016039">
    <property type="entry name" value="Thiolase-like"/>
</dbReference>
<protein>
    <submittedName>
        <fullName evidence="7">Type I polyketide synthase</fullName>
    </submittedName>
</protein>
<dbReference type="Pfam" id="PF00550">
    <property type="entry name" value="PP-binding"/>
    <property type="match status" value="1"/>
</dbReference>
<keyword evidence="8" id="KW-1185">Reference proteome</keyword>
<keyword evidence="1" id="KW-0596">Phosphopantetheine</keyword>
<dbReference type="SMART" id="SM00825">
    <property type="entry name" value="PKS_KS"/>
    <property type="match status" value="1"/>
</dbReference>
<evidence type="ECO:0000259" key="5">
    <source>
        <dbReference type="PROSITE" id="PS50075"/>
    </source>
</evidence>
<evidence type="ECO:0000256" key="2">
    <source>
        <dbReference type="ARBA" id="ARBA00022553"/>
    </source>
</evidence>
<feature type="region of interest" description="Disordered" evidence="4">
    <location>
        <begin position="101"/>
        <end position="120"/>
    </location>
</feature>
<feature type="domain" description="Ketosynthase family 3 (KS3)" evidence="6">
    <location>
        <begin position="120"/>
        <end position="366"/>
    </location>
</feature>
<organism evidence="7 8">
    <name type="scientific">Nocardia pulmonis</name>
    <dbReference type="NCBI Taxonomy" id="2951408"/>
    <lineage>
        <taxon>Bacteria</taxon>
        <taxon>Bacillati</taxon>
        <taxon>Actinomycetota</taxon>
        <taxon>Actinomycetes</taxon>
        <taxon>Mycobacteriales</taxon>
        <taxon>Nocardiaceae</taxon>
        <taxon>Nocardia</taxon>
    </lineage>
</organism>
<dbReference type="InterPro" id="IPR006162">
    <property type="entry name" value="Ppantetheine_attach_site"/>
</dbReference>
<dbReference type="PROSITE" id="PS52004">
    <property type="entry name" value="KS3_2"/>
    <property type="match status" value="1"/>
</dbReference>
<dbReference type="SUPFAM" id="SSF53901">
    <property type="entry name" value="Thiolase-like"/>
    <property type="match status" value="1"/>
</dbReference>
<keyword evidence="3" id="KW-0808">Transferase</keyword>
<name>A0A9X2J0X2_9NOCA</name>
<reference evidence="7" key="1">
    <citation type="submission" date="2022-06" db="EMBL/GenBank/DDBJ databases">
        <title>Novel species in genus nocardia.</title>
        <authorList>
            <person name="Li F."/>
        </authorList>
    </citation>
    <scope>NUCLEOTIDE SEQUENCE</scope>
    <source>
        <strain evidence="7">CDC141</strain>
    </source>
</reference>
<evidence type="ECO:0000313" key="7">
    <source>
        <dbReference type="EMBL" id="MCM6779018.1"/>
    </source>
</evidence>
<keyword evidence="2" id="KW-0597">Phosphoprotein</keyword>
<dbReference type="PROSITE" id="PS50075">
    <property type="entry name" value="CARRIER"/>
    <property type="match status" value="1"/>
</dbReference>
<dbReference type="InterPro" id="IPR050091">
    <property type="entry name" value="PKS_NRPS_Biosynth_Enz"/>
</dbReference>
<dbReference type="InterPro" id="IPR020841">
    <property type="entry name" value="PKS_Beta-ketoAc_synthase_dom"/>
</dbReference>
<sequence>MSDGVSSPTLLSRRLADVPAADRFAAVLDIVRGETAELIGREIEAVDPDRAYRDYGYNSLAAVELTRMLSEATGFELPMTLLFDFPTPAEVARHLLSRIEPPAGPIATDEPDPTASPEDSDPIVVVGIACRYPGEARTPQALWELVDRGVDAVTEFPDDRGWDTRVYHPDPDHPGTTYARSGGFLSGAADFDAAFFGVGPREALAMDPQQRLLLEGTWEALEDAGIDPESLRGSDTGVFVGACDSDYRQLARSSEIDLGGYWAVGSAGSVLSGRVAYTFGLTGPALTVDTACSSSLVALHLARRALQRGECRLAVAAGVTVYATPSLFVEFSRQRAMSVDGRCRSFAEGADGAGWSEGLGVLVLER</sequence>
<comment type="caution">
    <text evidence="7">The sequence shown here is derived from an EMBL/GenBank/DDBJ whole genome shotgun (WGS) entry which is preliminary data.</text>
</comment>
<dbReference type="SMART" id="SM00823">
    <property type="entry name" value="PKS_PP"/>
    <property type="match status" value="1"/>
</dbReference>
<dbReference type="GO" id="GO:0006633">
    <property type="term" value="P:fatty acid biosynthetic process"/>
    <property type="evidence" value="ECO:0007669"/>
    <property type="project" value="InterPro"/>
</dbReference>
<dbReference type="Proteomes" id="UP001139157">
    <property type="component" value="Unassembled WGS sequence"/>
</dbReference>
<gene>
    <name evidence="7" type="ORF">NDR86_36635</name>
</gene>
<feature type="non-terminal residue" evidence="7">
    <location>
        <position position="366"/>
    </location>
</feature>
<dbReference type="InterPro" id="IPR009081">
    <property type="entry name" value="PP-bd_ACP"/>
</dbReference>
<dbReference type="AlphaFoldDB" id="A0A9X2J0X2"/>
<dbReference type="PROSITE" id="PS00012">
    <property type="entry name" value="PHOSPHOPANTETHEINE"/>
    <property type="match status" value="1"/>
</dbReference>
<dbReference type="GO" id="GO:0004312">
    <property type="term" value="F:fatty acid synthase activity"/>
    <property type="evidence" value="ECO:0007669"/>
    <property type="project" value="TreeGrafter"/>
</dbReference>
<evidence type="ECO:0000313" key="8">
    <source>
        <dbReference type="Proteomes" id="UP001139157"/>
    </source>
</evidence>
<proteinExistence type="predicted"/>
<dbReference type="CDD" id="cd00833">
    <property type="entry name" value="PKS"/>
    <property type="match status" value="1"/>
</dbReference>
<dbReference type="InterPro" id="IPR036736">
    <property type="entry name" value="ACP-like_sf"/>
</dbReference>
<dbReference type="GO" id="GO:0031177">
    <property type="term" value="F:phosphopantetheine binding"/>
    <property type="evidence" value="ECO:0007669"/>
    <property type="project" value="InterPro"/>
</dbReference>
<feature type="domain" description="Carrier" evidence="5">
    <location>
        <begin position="22"/>
        <end position="99"/>
    </location>
</feature>
<dbReference type="PANTHER" id="PTHR43775:SF51">
    <property type="entry name" value="INACTIVE PHENOLPHTHIOCEROL SYNTHESIS POLYKETIDE SYNTHASE TYPE I PKS1-RELATED"/>
    <property type="match status" value="1"/>
</dbReference>
<dbReference type="SUPFAM" id="SSF47336">
    <property type="entry name" value="ACP-like"/>
    <property type="match status" value="1"/>
</dbReference>
<dbReference type="Gene3D" id="1.10.1200.10">
    <property type="entry name" value="ACP-like"/>
    <property type="match status" value="1"/>
</dbReference>
<dbReference type="InterPro" id="IPR018201">
    <property type="entry name" value="Ketoacyl_synth_AS"/>
</dbReference>
<dbReference type="InterPro" id="IPR014030">
    <property type="entry name" value="Ketoacyl_synth_N"/>
</dbReference>
<dbReference type="InterPro" id="IPR020806">
    <property type="entry name" value="PKS_PP-bd"/>
</dbReference>
<evidence type="ECO:0000256" key="1">
    <source>
        <dbReference type="ARBA" id="ARBA00022450"/>
    </source>
</evidence>
<evidence type="ECO:0000256" key="3">
    <source>
        <dbReference type="ARBA" id="ARBA00022679"/>
    </source>
</evidence>
<dbReference type="RefSeq" id="WP_251918836.1">
    <property type="nucleotide sequence ID" value="NZ_JAMRXG010000034.1"/>
</dbReference>
<dbReference type="Pfam" id="PF00109">
    <property type="entry name" value="ketoacyl-synt"/>
    <property type="match status" value="1"/>
</dbReference>
<dbReference type="GO" id="GO:0004315">
    <property type="term" value="F:3-oxoacyl-[acyl-carrier-protein] synthase activity"/>
    <property type="evidence" value="ECO:0007669"/>
    <property type="project" value="InterPro"/>
</dbReference>
<dbReference type="EMBL" id="JAMRXG010000034">
    <property type="protein sequence ID" value="MCM6779018.1"/>
    <property type="molecule type" value="Genomic_DNA"/>
</dbReference>
<accession>A0A9X2J0X2</accession>
<dbReference type="PANTHER" id="PTHR43775">
    <property type="entry name" value="FATTY ACID SYNTHASE"/>
    <property type="match status" value="1"/>
</dbReference>
<evidence type="ECO:0000256" key="4">
    <source>
        <dbReference type="SAM" id="MobiDB-lite"/>
    </source>
</evidence>
<evidence type="ECO:0000259" key="6">
    <source>
        <dbReference type="PROSITE" id="PS52004"/>
    </source>
</evidence>